<dbReference type="EMBL" id="AP026560">
    <property type="protein sequence ID" value="BDP41149.1"/>
    <property type="molecule type" value="Genomic_DNA"/>
</dbReference>
<evidence type="ECO:0000313" key="9">
    <source>
        <dbReference type="Proteomes" id="UP001064971"/>
    </source>
</evidence>
<gene>
    <name evidence="8" type="ORF">DAETH_11180</name>
</gene>
<evidence type="ECO:0000256" key="7">
    <source>
        <dbReference type="SAM" id="Phobius"/>
    </source>
</evidence>
<dbReference type="PANTHER" id="PTHR30477:SF13">
    <property type="entry name" value="IRON TRANSPORT SYSTEM MEMBRANE PROTEIN HI_0360-RELATED"/>
    <property type="match status" value="1"/>
</dbReference>
<dbReference type="Proteomes" id="UP001064971">
    <property type="component" value="Chromosome"/>
</dbReference>
<feature type="transmembrane region" description="Helical" evidence="7">
    <location>
        <begin position="190"/>
        <end position="209"/>
    </location>
</feature>
<keyword evidence="6" id="KW-0813">Transport</keyword>
<dbReference type="SUPFAM" id="SSF81345">
    <property type="entry name" value="ABC transporter involved in vitamin B12 uptake, BtuC"/>
    <property type="match status" value="1"/>
</dbReference>
<evidence type="ECO:0000313" key="8">
    <source>
        <dbReference type="EMBL" id="BDP41149.1"/>
    </source>
</evidence>
<dbReference type="InterPro" id="IPR001626">
    <property type="entry name" value="ABC_TroCD"/>
</dbReference>
<organism evidence="8 9">
    <name type="scientific">Deinococcus aetherius</name>
    <dbReference type="NCBI Taxonomy" id="200252"/>
    <lineage>
        <taxon>Bacteria</taxon>
        <taxon>Thermotogati</taxon>
        <taxon>Deinococcota</taxon>
        <taxon>Deinococci</taxon>
        <taxon>Deinococcales</taxon>
        <taxon>Deinococcaceae</taxon>
        <taxon>Deinococcus</taxon>
    </lineage>
</organism>
<sequence>MLPLDSSTARPLDPMTLMTWLTDPLQFDFFLRALGAVALVSVLCALVGAWVVLRGLSYIGDAMSHAVLPGIVGAFLTGGNLLLGALVAAVLTALGIGAVSQRGGLKQDSAIGIVFVGMFALGVVMLSRAATFTTDLSNFLIGNPLGVTPGDLWGALLVTLVVGGILTAVQKELLLASFDPTEARAIGLPVRTLESLLLILIGLVVVLTVQLVGTTLSVSLLITSSAAARLLARSLRKMILLAAVLGTVGGVVGLYLSYYLDTAPGATIVLVNTAIFLVALAFRRRE</sequence>
<feature type="transmembrane region" description="Helical" evidence="7">
    <location>
        <begin position="239"/>
        <end position="258"/>
    </location>
</feature>
<keyword evidence="9" id="KW-1185">Reference proteome</keyword>
<evidence type="ECO:0000256" key="2">
    <source>
        <dbReference type="ARBA" id="ARBA00008034"/>
    </source>
</evidence>
<keyword evidence="3 6" id="KW-0812">Transmembrane</keyword>
<feature type="transmembrane region" description="Helical" evidence="7">
    <location>
        <begin position="111"/>
        <end position="132"/>
    </location>
</feature>
<proteinExistence type="inferred from homology"/>
<protein>
    <submittedName>
        <fullName evidence="8">Manganese ABC transporter permease</fullName>
    </submittedName>
</protein>
<dbReference type="InterPro" id="IPR037294">
    <property type="entry name" value="ABC_BtuC-like"/>
</dbReference>
<feature type="transmembrane region" description="Helical" evidence="7">
    <location>
        <begin position="73"/>
        <end position="99"/>
    </location>
</feature>
<name>A0ABN6RE45_9DEIO</name>
<comment type="subcellular location">
    <subcellularLocation>
        <location evidence="6">Cell membrane</location>
        <topology evidence="6">Multi-pass membrane protein</topology>
    </subcellularLocation>
    <subcellularLocation>
        <location evidence="1">Membrane</location>
        <topology evidence="1">Multi-pass membrane protein</topology>
    </subcellularLocation>
</comment>
<evidence type="ECO:0000256" key="6">
    <source>
        <dbReference type="RuleBase" id="RU003943"/>
    </source>
</evidence>
<comment type="similarity">
    <text evidence="2 6">Belongs to the ABC-3 integral membrane protein family.</text>
</comment>
<dbReference type="Pfam" id="PF00950">
    <property type="entry name" value="ABC-3"/>
    <property type="match status" value="1"/>
</dbReference>
<keyword evidence="5 7" id="KW-0472">Membrane</keyword>
<evidence type="ECO:0000256" key="5">
    <source>
        <dbReference type="ARBA" id="ARBA00023136"/>
    </source>
</evidence>
<dbReference type="PANTHER" id="PTHR30477">
    <property type="entry name" value="ABC-TRANSPORTER METAL-BINDING PROTEIN"/>
    <property type="match status" value="1"/>
</dbReference>
<evidence type="ECO:0000256" key="3">
    <source>
        <dbReference type="ARBA" id="ARBA00022692"/>
    </source>
</evidence>
<evidence type="ECO:0000256" key="1">
    <source>
        <dbReference type="ARBA" id="ARBA00004141"/>
    </source>
</evidence>
<feature type="transmembrane region" description="Helical" evidence="7">
    <location>
        <begin position="264"/>
        <end position="282"/>
    </location>
</feature>
<reference evidence="8" key="1">
    <citation type="submission" date="2022-07" db="EMBL/GenBank/DDBJ databases">
        <title>Complete Genome Sequence of the Radioresistant Bacterium Deinococcus aetherius ST0316, Isolated from the Air Dust collected in Lower Stratosphere above Japan.</title>
        <authorList>
            <person name="Satoh K."/>
            <person name="Hagiwara K."/>
            <person name="Katsumata K."/>
            <person name="Kubo A."/>
            <person name="Yokobori S."/>
            <person name="Yamagishi A."/>
            <person name="Oono Y."/>
            <person name="Narumi I."/>
        </authorList>
    </citation>
    <scope>NUCLEOTIDE SEQUENCE</scope>
    <source>
        <strain evidence="8">ST0316</strain>
    </source>
</reference>
<feature type="transmembrane region" description="Helical" evidence="7">
    <location>
        <begin position="152"/>
        <end position="169"/>
    </location>
</feature>
<feature type="transmembrane region" description="Helical" evidence="7">
    <location>
        <begin position="29"/>
        <end position="53"/>
    </location>
</feature>
<keyword evidence="4 7" id="KW-1133">Transmembrane helix</keyword>
<dbReference type="Gene3D" id="1.10.3470.10">
    <property type="entry name" value="ABC transporter involved in vitamin B12 uptake, BtuC"/>
    <property type="match status" value="1"/>
</dbReference>
<accession>A0ABN6RE45</accession>
<evidence type="ECO:0000256" key="4">
    <source>
        <dbReference type="ARBA" id="ARBA00022989"/>
    </source>
</evidence>